<evidence type="ECO:0000313" key="2">
    <source>
        <dbReference type="Proteomes" id="UP000054324"/>
    </source>
</evidence>
<dbReference type="AlphaFoldDB" id="A0A074ZHM7"/>
<gene>
    <name evidence="1" type="ORF">T265_07268</name>
</gene>
<dbReference type="CTD" id="20321447"/>
<dbReference type="EMBL" id="KL596783">
    <property type="protein sequence ID" value="KER25227.1"/>
    <property type="molecule type" value="Genomic_DNA"/>
</dbReference>
<evidence type="ECO:0000313" key="1">
    <source>
        <dbReference type="EMBL" id="KER25227.1"/>
    </source>
</evidence>
<dbReference type="OrthoDB" id="6266369at2759"/>
<sequence length="145" mass="15881">MKLNLTFTLENYDRHVTNIHIALDVPERIANDDDGRGRVNLGVSGSNPTSASRLPLSGLGQLGSIQALVVPLGGMAVRDRKGATAERFFSWKRFRGEKYLVSLRLPNLKNEHAFTSKAWLYVSLSCFPVIETVAAGTNVPMAHSS</sequence>
<organism evidence="1 2">
    <name type="scientific">Opisthorchis viverrini</name>
    <name type="common">Southeast Asian liver fluke</name>
    <dbReference type="NCBI Taxonomy" id="6198"/>
    <lineage>
        <taxon>Eukaryota</taxon>
        <taxon>Metazoa</taxon>
        <taxon>Spiralia</taxon>
        <taxon>Lophotrochozoa</taxon>
        <taxon>Platyhelminthes</taxon>
        <taxon>Trematoda</taxon>
        <taxon>Digenea</taxon>
        <taxon>Opisthorchiida</taxon>
        <taxon>Opisthorchiata</taxon>
        <taxon>Opisthorchiidae</taxon>
        <taxon>Opisthorchis</taxon>
    </lineage>
</organism>
<dbReference type="KEGG" id="ovi:T265_07268"/>
<protein>
    <submittedName>
        <fullName evidence="1">Uncharacterized protein</fullName>
    </submittedName>
</protein>
<accession>A0A074ZHM7</accession>
<dbReference type="RefSeq" id="XP_009171010.1">
    <property type="nucleotide sequence ID" value="XM_009172746.1"/>
</dbReference>
<keyword evidence="2" id="KW-1185">Reference proteome</keyword>
<reference evidence="1 2" key="1">
    <citation type="submission" date="2013-11" db="EMBL/GenBank/DDBJ databases">
        <title>Opisthorchis viverrini - life in the bile duct.</title>
        <authorList>
            <person name="Young N.D."/>
            <person name="Nagarajan N."/>
            <person name="Lin S.J."/>
            <person name="Korhonen P.K."/>
            <person name="Jex A.R."/>
            <person name="Hall R.S."/>
            <person name="Safavi-Hemami H."/>
            <person name="Kaewkong W."/>
            <person name="Bertrand D."/>
            <person name="Gao S."/>
            <person name="Seet Q."/>
            <person name="Wongkham S."/>
            <person name="Teh B.T."/>
            <person name="Wongkham C."/>
            <person name="Intapan P.M."/>
            <person name="Maleewong W."/>
            <person name="Yang X."/>
            <person name="Hu M."/>
            <person name="Wang Z."/>
            <person name="Hofmann A."/>
            <person name="Sternberg P.W."/>
            <person name="Tan P."/>
            <person name="Wang J."/>
            <person name="Gasser R.B."/>
        </authorList>
    </citation>
    <scope>NUCLEOTIDE SEQUENCE [LARGE SCALE GENOMIC DNA]</scope>
</reference>
<dbReference type="Proteomes" id="UP000054324">
    <property type="component" value="Unassembled WGS sequence"/>
</dbReference>
<proteinExistence type="predicted"/>
<name>A0A074ZHM7_OPIVI</name>
<dbReference type="GeneID" id="20321447"/>